<dbReference type="Pfam" id="PF04229">
    <property type="entry name" value="GrpB"/>
    <property type="match status" value="1"/>
</dbReference>
<dbReference type="InterPro" id="IPR043519">
    <property type="entry name" value="NT_sf"/>
</dbReference>
<dbReference type="PANTHER" id="PTHR34822:SF1">
    <property type="entry name" value="GRPB FAMILY PROTEIN"/>
    <property type="match status" value="1"/>
</dbReference>
<comment type="caution">
    <text evidence="1">The sequence shown here is derived from an EMBL/GenBank/DDBJ whole genome shotgun (WGS) entry which is preliminary data.</text>
</comment>
<dbReference type="OrthoDB" id="9799092at2"/>
<dbReference type="Proteomes" id="UP000249842">
    <property type="component" value="Unassembled WGS sequence"/>
</dbReference>
<dbReference type="AlphaFoldDB" id="A0A328AZN7"/>
<dbReference type="EMBL" id="QFYP01000001">
    <property type="protein sequence ID" value="RAK60077.1"/>
    <property type="molecule type" value="Genomic_DNA"/>
</dbReference>
<evidence type="ECO:0000313" key="2">
    <source>
        <dbReference type="Proteomes" id="UP000249842"/>
    </source>
</evidence>
<proteinExistence type="predicted"/>
<dbReference type="Gene3D" id="3.30.460.10">
    <property type="entry name" value="Beta Polymerase, domain 2"/>
    <property type="match status" value="1"/>
</dbReference>
<gene>
    <name evidence="1" type="ORF">DJ021_09795</name>
</gene>
<keyword evidence="2" id="KW-1185">Reference proteome</keyword>
<reference evidence="2" key="1">
    <citation type="submission" date="2018-05" db="EMBL/GenBank/DDBJ databases">
        <authorList>
            <person name="Li X."/>
        </authorList>
    </citation>
    <scope>NUCLEOTIDE SEQUENCE [LARGE SCALE GENOMIC DNA]</scope>
    <source>
        <strain evidence="2">HKS-05</strain>
    </source>
</reference>
<dbReference type="PANTHER" id="PTHR34822">
    <property type="entry name" value="GRPB DOMAIN PROTEIN (AFU_ORTHOLOGUE AFUA_1G01530)"/>
    <property type="match status" value="1"/>
</dbReference>
<dbReference type="RefSeq" id="WP_111457370.1">
    <property type="nucleotide sequence ID" value="NZ_QFYP01000001.1"/>
</dbReference>
<protein>
    <submittedName>
        <fullName evidence="1">GrpB family protein</fullName>
    </submittedName>
</protein>
<accession>A0A328AZN7</accession>
<dbReference type="SUPFAM" id="SSF81301">
    <property type="entry name" value="Nucleotidyltransferase"/>
    <property type="match status" value="1"/>
</dbReference>
<evidence type="ECO:0000313" key="1">
    <source>
        <dbReference type="EMBL" id="RAK60077.1"/>
    </source>
</evidence>
<name>A0A328AZN7_9CAUL</name>
<dbReference type="InterPro" id="IPR007344">
    <property type="entry name" value="GrpB/CoaE"/>
</dbReference>
<sequence length="172" mass="19166">MSDPFGLGLRQDENRLAEANPEWSRAYAEEAARIASALGPLVVAIEHYGSTSVPGLPAKPIIDLLVGVRRLSDAAASGPSMAALGYEDRGREIVPGHHIYGKGLARTHLAHFVEYGQEEWIVTLRFRDRLRRDPRLRDDYAALKRRLVVEHPTDRRAYTAAKTAFVQRVLAL</sequence>
<organism evidence="1 2">
    <name type="scientific">Phenylobacterium hankyongense</name>
    <dbReference type="NCBI Taxonomy" id="1813876"/>
    <lineage>
        <taxon>Bacteria</taxon>
        <taxon>Pseudomonadati</taxon>
        <taxon>Pseudomonadota</taxon>
        <taxon>Alphaproteobacteria</taxon>
        <taxon>Caulobacterales</taxon>
        <taxon>Caulobacteraceae</taxon>
        <taxon>Phenylobacterium</taxon>
    </lineage>
</organism>